<name>X6MDN8_RETFI</name>
<accession>X6MDN8</accession>
<evidence type="ECO:0000313" key="2">
    <source>
        <dbReference type="Proteomes" id="UP000023152"/>
    </source>
</evidence>
<dbReference type="AlphaFoldDB" id="X6MDN8"/>
<gene>
    <name evidence="1" type="ORF">RFI_26214</name>
</gene>
<dbReference type="EMBL" id="ASPP01022702">
    <property type="protein sequence ID" value="ETO11160.1"/>
    <property type="molecule type" value="Genomic_DNA"/>
</dbReference>
<reference evidence="1 2" key="1">
    <citation type="journal article" date="2013" name="Curr. Biol.">
        <title>The Genome of the Foraminiferan Reticulomyxa filosa.</title>
        <authorList>
            <person name="Glockner G."/>
            <person name="Hulsmann N."/>
            <person name="Schleicher M."/>
            <person name="Noegel A.A."/>
            <person name="Eichinger L."/>
            <person name="Gallinger C."/>
            <person name="Pawlowski J."/>
            <person name="Sierra R."/>
            <person name="Euteneuer U."/>
            <person name="Pillet L."/>
            <person name="Moustafa A."/>
            <person name="Platzer M."/>
            <person name="Groth M."/>
            <person name="Szafranski K."/>
            <person name="Schliwa M."/>
        </authorList>
    </citation>
    <scope>NUCLEOTIDE SEQUENCE [LARGE SCALE GENOMIC DNA]</scope>
</reference>
<protein>
    <submittedName>
        <fullName evidence="1">Uncharacterized protein</fullName>
    </submittedName>
</protein>
<sequence>MISNENDVNNELCPTMLKRRDKQITTIMDMDNGNKYITILCFVFTQSLDKYVTFSIKQKNGNIIYIVYLYCHNDSNFCLFFFANHVHVYNLCVNGFIVVSVGYPGTSKTLYMCQSKIDNFRTRLNKKSIDLKALHVVSQSSKDLRIKKRWNQAMRHSKVELVKPLLLLDEIGLAEHSKHFPLKVLHHLLENPKISLAFGCCKNESNWGYFYVLIRYYMRNEGVMRNLGGYRDPRFQKCLKKVFRK</sequence>
<feature type="non-terminal residue" evidence="1">
    <location>
        <position position="245"/>
    </location>
</feature>
<organism evidence="1 2">
    <name type="scientific">Reticulomyxa filosa</name>
    <dbReference type="NCBI Taxonomy" id="46433"/>
    <lineage>
        <taxon>Eukaryota</taxon>
        <taxon>Sar</taxon>
        <taxon>Rhizaria</taxon>
        <taxon>Retaria</taxon>
        <taxon>Foraminifera</taxon>
        <taxon>Monothalamids</taxon>
        <taxon>Reticulomyxidae</taxon>
        <taxon>Reticulomyxa</taxon>
    </lineage>
</organism>
<proteinExistence type="predicted"/>
<dbReference type="Proteomes" id="UP000023152">
    <property type="component" value="Unassembled WGS sequence"/>
</dbReference>
<keyword evidence="2" id="KW-1185">Reference proteome</keyword>
<evidence type="ECO:0000313" key="1">
    <source>
        <dbReference type="EMBL" id="ETO11160.1"/>
    </source>
</evidence>
<comment type="caution">
    <text evidence="1">The sequence shown here is derived from an EMBL/GenBank/DDBJ whole genome shotgun (WGS) entry which is preliminary data.</text>
</comment>